<dbReference type="Pfam" id="PF05875">
    <property type="entry name" value="Ceramidase"/>
    <property type="match status" value="1"/>
</dbReference>
<feature type="transmembrane region" description="Helical" evidence="8">
    <location>
        <begin position="185"/>
        <end position="206"/>
    </location>
</feature>
<feature type="binding site" evidence="7">
    <location>
        <position position="71"/>
    </location>
    <ligand>
        <name>Zn(2+)</name>
        <dbReference type="ChEBI" id="CHEBI:29105"/>
        <note>catalytic</note>
    </ligand>
</feature>
<keyword evidence="7" id="KW-0862">Zinc</keyword>
<name>A0A1E5Q9V1_9PROT</name>
<dbReference type="EMBL" id="MCGG01000017">
    <property type="protein sequence ID" value="OEJ67987.1"/>
    <property type="molecule type" value="Genomic_DNA"/>
</dbReference>
<evidence type="ECO:0000256" key="1">
    <source>
        <dbReference type="ARBA" id="ARBA00004141"/>
    </source>
</evidence>
<feature type="transmembrane region" description="Helical" evidence="8">
    <location>
        <begin position="160"/>
        <end position="179"/>
    </location>
</feature>
<feature type="binding site" evidence="7">
    <location>
        <position position="192"/>
    </location>
    <ligand>
        <name>Zn(2+)</name>
        <dbReference type="ChEBI" id="CHEBI:29105"/>
        <note>catalytic</note>
    </ligand>
</feature>
<protein>
    <recommendedName>
        <fullName evidence="11">Ceramidase</fullName>
    </recommendedName>
</protein>
<dbReference type="AlphaFoldDB" id="A0A1E5Q9V1"/>
<feature type="transmembrane region" description="Helical" evidence="8">
    <location>
        <begin position="110"/>
        <end position="129"/>
    </location>
</feature>
<dbReference type="STRING" id="28181.BEN30_06855"/>
<comment type="caution">
    <text evidence="9">The sequence shown here is derived from an EMBL/GenBank/DDBJ whole genome shotgun (WGS) entry which is preliminary data.</text>
</comment>
<keyword evidence="3" id="KW-0378">Hydrolase</keyword>
<dbReference type="Proteomes" id="UP000095347">
    <property type="component" value="Unassembled WGS sequence"/>
</dbReference>
<keyword evidence="2 8" id="KW-0812">Transmembrane</keyword>
<feature type="transmembrane region" description="Helical" evidence="8">
    <location>
        <begin position="23"/>
        <end position="41"/>
    </location>
</feature>
<reference evidence="10" key="1">
    <citation type="submission" date="2016-07" db="EMBL/GenBank/DDBJ databases">
        <authorList>
            <person name="Florea S."/>
            <person name="Webb J.S."/>
            <person name="Jaromczyk J."/>
            <person name="Schardl C.L."/>
        </authorList>
    </citation>
    <scope>NUCLEOTIDE SEQUENCE [LARGE SCALE GENOMIC DNA]</scope>
    <source>
        <strain evidence="10">MV-1</strain>
    </source>
</reference>
<dbReference type="GO" id="GO:0006672">
    <property type="term" value="P:ceramide metabolic process"/>
    <property type="evidence" value="ECO:0007669"/>
    <property type="project" value="InterPro"/>
</dbReference>
<proteinExistence type="predicted"/>
<evidence type="ECO:0000313" key="10">
    <source>
        <dbReference type="Proteomes" id="UP000095347"/>
    </source>
</evidence>
<keyword evidence="10" id="KW-1185">Reference proteome</keyword>
<accession>A0A1E5Q9V1</accession>
<evidence type="ECO:0000256" key="7">
    <source>
        <dbReference type="PIRSR" id="PIRSR608901-2"/>
    </source>
</evidence>
<keyword evidence="5 8" id="KW-0472">Membrane</keyword>
<evidence type="ECO:0000256" key="3">
    <source>
        <dbReference type="ARBA" id="ARBA00022801"/>
    </source>
</evidence>
<feature type="transmembrane region" description="Helical" evidence="8">
    <location>
        <begin position="135"/>
        <end position="153"/>
    </location>
</feature>
<feature type="transmembrane region" description="Helical" evidence="8">
    <location>
        <begin position="77"/>
        <end position="98"/>
    </location>
</feature>
<keyword evidence="6" id="KW-0479">Metal-binding</keyword>
<evidence type="ECO:0008006" key="11">
    <source>
        <dbReference type="Google" id="ProtNLM"/>
    </source>
</evidence>
<sequence length="219" mass="23673">MDLNAYIDIYCERTQPGLWSEPLNAVTNLAFLFAAWLCWHHHADKTPNLDKSGTLLMALVGLIGIGSGLFHTVATRWAMMADVIPIAIFIHAFLFFALQRFFGFNKISSVAGVLAFLGLSGVVDVAVPNEVLNGSAGYIPPFAALTAMGGAMVMRKHPGADLMLIAAAVFAVSLTFRTIDQMVCAWLSIGSHFLWHTLNGVALYLVGKAYMQARRGALG</sequence>
<evidence type="ECO:0000313" key="9">
    <source>
        <dbReference type="EMBL" id="OEJ67987.1"/>
    </source>
</evidence>
<dbReference type="RefSeq" id="WP_069957315.1">
    <property type="nucleotide sequence ID" value="NZ_MCGG01000017.1"/>
</dbReference>
<comment type="subcellular location">
    <subcellularLocation>
        <location evidence="1">Membrane</location>
        <topology evidence="1">Multi-pass membrane protein</topology>
    </subcellularLocation>
</comment>
<evidence type="ECO:0000256" key="5">
    <source>
        <dbReference type="ARBA" id="ARBA00023136"/>
    </source>
</evidence>
<evidence type="ECO:0000256" key="4">
    <source>
        <dbReference type="ARBA" id="ARBA00022989"/>
    </source>
</evidence>
<dbReference type="GO" id="GO:0016020">
    <property type="term" value="C:membrane"/>
    <property type="evidence" value="ECO:0007669"/>
    <property type="project" value="UniProtKB-SubCell"/>
</dbReference>
<comment type="cofactor">
    <cofactor evidence="7">
        <name>Zn(2+)</name>
        <dbReference type="ChEBI" id="CHEBI:29105"/>
    </cofactor>
</comment>
<evidence type="ECO:0000256" key="2">
    <source>
        <dbReference type="ARBA" id="ARBA00022692"/>
    </source>
</evidence>
<dbReference type="InterPro" id="IPR008901">
    <property type="entry name" value="ACER"/>
</dbReference>
<evidence type="ECO:0000256" key="6">
    <source>
        <dbReference type="PIRSR" id="PIRSR608901-1"/>
    </source>
</evidence>
<feature type="binding site" evidence="7">
    <location>
        <position position="196"/>
    </location>
    <ligand>
        <name>Zn(2+)</name>
        <dbReference type="ChEBI" id="CHEBI:29105"/>
        <note>catalytic</note>
    </ligand>
</feature>
<keyword evidence="6" id="KW-0106">Calcium</keyword>
<feature type="binding site" evidence="6">
    <location>
        <position position="21"/>
    </location>
    <ligand>
        <name>Ca(2+)</name>
        <dbReference type="ChEBI" id="CHEBI:29108"/>
    </ligand>
</feature>
<evidence type="ECO:0000256" key="8">
    <source>
        <dbReference type="SAM" id="Phobius"/>
    </source>
</evidence>
<feature type="transmembrane region" description="Helical" evidence="8">
    <location>
        <begin position="53"/>
        <end position="71"/>
    </location>
</feature>
<dbReference type="GO" id="GO:0016811">
    <property type="term" value="F:hydrolase activity, acting on carbon-nitrogen (but not peptide) bonds, in linear amides"/>
    <property type="evidence" value="ECO:0007669"/>
    <property type="project" value="InterPro"/>
</dbReference>
<organism evidence="9 10">
    <name type="scientific">Magnetovibrio blakemorei</name>
    <dbReference type="NCBI Taxonomy" id="28181"/>
    <lineage>
        <taxon>Bacteria</taxon>
        <taxon>Pseudomonadati</taxon>
        <taxon>Pseudomonadota</taxon>
        <taxon>Alphaproteobacteria</taxon>
        <taxon>Rhodospirillales</taxon>
        <taxon>Magnetovibrionaceae</taxon>
        <taxon>Magnetovibrio</taxon>
    </lineage>
</organism>
<gene>
    <name evidence="9" type="ORF">BEN30_06855</name>
</gene>
<keyword evidence="4 8" id="KW-1133">Transmembrane helix</keyword>
<dbReference type="GO" id="GO:0046872">
    <property type="term" value="F:metal ion binding"/>
    <property type="evidence" value="ECO:0007669"/>
    <property type="project" value="UniProtKB-KW"/>
</dbReference>